<accession>A0ABT0MT15</accession>
<protein>
    <submittedName>
        <fullName evidence="1">Uncharacterized protein</fullName>
    </submittedName>
</protein>
<organism evidence="1 2">
    <name type="scientific">Brenneria tiliae</name>
    <dbReference type="NCBI Taxonomy" id="2914984"/>
    <lineage>
        <taxon>Bacteria</taxon>
        <taxon>Pseudomonadati</taxon>
        <taxon>Pseudomonadota</taxon>
        <taxon>Gammaproteobacteria</taxon>
        <taxon>Enterobacterales</taxon>
        <taxon>Pectobacteriaceae</taxon>
        <taxon>Brenneria</taxon>
    </lineage>
</organism>
<gene>
    <name evidence="1" type="ORF">MFP26_08640</name>
</gene>
<evidence type="ECO:0000313" key="1">
    <source>
        <dbReference type="EMBL" id="MCL2892757.1"/>
    </source>
</evidence>
<sequence>MREIPACAGMTALIARADKALTREIPACAGMTSLSAAWGNSAGKSPISAMPLKTQG</sequence>
<name>A0ABT0MT15_9GAMM</name>
<comment type="caution">
    <text evidence="1">The sequence shown here is derived from an EMBL/GenBank/DDBJ whole genome shotgun (WGS) entry which is preliminary data.</text>
</comment>
<dbReference type="RefSeq" id="WP_249230354.1">
    <property type="nucleotide sequence ID" value="NZ_JAKPBZ010000109.1"/>
</dbReference>
<dbReference type="EMBL" id="JAKPBZ010000109">
    <property type="protein sequence ID" value="MCL2892757.1"/>
    <property type="molecule type" value="Genomic_DNA"/>
</dbReference>
<dbReference type="Proteomes" id="UP001203069">
    <property type="component" value="Unassembled WGS sequence"/>
</dbReference>
<proteinExistence type="predicted"/>
<reference evidence="1 2" key="1">
    <citation type="submission" date="2022-02" db="EMBL/GenBank/DDBJ databases">
        <title>Description of Brenneria tiliae sp. nov. isolated from symptomatic Tilia x moltkei and Tilia x europaea trees in the UK.</title>
        <authorList>
            <person name="Kile H."/>
        </authorList>
    </citation>
    <scope>NUCLEOTIDE SEQUENCE [LARGE SCALE GENOMIC DNA]</scope>
    <source>
        <strain evidence="1 2">MC1SB4.1</strain>
    </source>
</reference>
<evidence type="ECO:0000313" key="2">
    <source>
        <dbReference type="Proteomes" id="UP001203069"/>
    </source>
</evidence>
<keyword evidence="2" id="KW-1185">Reference proteome</keyword>